<protein>
    <submittedName>
        <fullName evidence="4">HipA domain-containing protein</fullName>
    </submittedName>
</protein>
<accession>A0ABT6NCK5</accession>
<name>A0ABT6NCK5_9FIRM</name>
<evidence type="ECO:0000256" key="2">
    <source>
        <dbReference type="ARBA" id="ARBA00022777"/>
    </source>
</evidence>
<sequence length="303" mass="35408">MYSIIDFSQWIVDEDTPYGSGASEKHWLVNEETNEKGIFKFPKIQYNKKTTGEHLAEKLAYEIAKCIGVSSARVDLGQYQGRVGSMSYMILNSDEELIEGIQYITKIYPNYDSDKFKDSLTGDIYSIQMIMDSLIDLGDKSRKFIEIPLFDCLIGNSDRHHSNWAIIKNRKTGKSKFSPVYDNGSSLCCYVNREKIDDILRNEQRLESLIYGKSKSLIGWDTEKKIRHFDLYEKLLDAYYDECSLFVEKMKANLSDQKINVLINDFDDIIMDAKMKKIIQIFIQKRRDFMIDRYILRKEAKDE</sequence>
<dbReference type="Proteomes" id="UP001158045">
    <property type="component" value="Unassembled WGS sequence"/>
</dbReference>
<dbReference type="Pfam" id="PF07804">
    <property type="entry name" value="HipA_C"/>
    <property type="match status" value="1"/>
</dbReference>
<organism evidence="4 5">
    <name type="scientific">Fusibacter bizertensis</name>
    <dbReference type="NCBI Taxonomy" id="1488331"/>
    <lineage>
        <taxon>Bacteria</taxon>
        <taxon>Bacillati</taxon>
        <taxon>Bacillota</taxon>
        <taxon>Clostridia</taxon>
        <taxon>Eubacteriales</taxon>
        <taxon>Eubacteriales Family XII. Incertae Sedis</taxon>
        <taxon>Fusibacter</taxon>
    </lineage>
</organism>
<dbReference type="RefSeq" id="WP_281093981.1">
    <property type="nucleotide sequence ID" value="NZ_JARYZI010000004.1"/>
</dbReference>
<dbReference type="EMBL" id="JARYZI010000004">
    <property type="protein sequence ID" value="MDH8678153.1"/>
    <property type="molecule type" value="Genomic_DNA"/>
</dbReference>
<evidence type="ECO:0000313" key="4">
    <source>
        <dbReference type="EMBL" id="MDH8678153.1"/>
    </source>
</evidence>
<keyword evidence="2" id="KW-0418">Kinase</keyword>
<comment type="caution">
    <text evidence="4">The sequence shown here is derived from an EMBL/GenBank/DDBJ whole genome shotgun (WGS) entry which is preliminary data.</text>
</comment>
<reference evidence="4 5" key="1">
    <citation type="submission" date="2023-04" db="EMBL/GenBank/DDBJ databases">
        <title>Fusibacter bizertensis strain WBS, isolated from littoral bottom sediments of the Arctic seas - biochemical and genomic analysis.</title>
        <authorList>
            <person name="Brioukhanov A.L."/>
        </authorList>
    </citation>
    <scope>NUCLEOTIDE SEQUENCE [LARGE SCALE GENOMIC DNA]</scope>
    <source>
        <strain evidence="4 5">WBS</strain>
    </source>
</reference>
<evidence type="ECO:0000259" key="3">
    <source>
        <dbReference type="Pfam" id="PF07804"/>
    </source>
</evidence>
<evidence type="ECO:0000313" key="5">
    <source>
        <dbReference type="Proteomes" id="UP001158045"/>
    </source>
</evidence>
<dbReference type="Gene3D" id="1.10.1070.20">
    <property type="match status" value="1"/>
</dbReference>
<dbReference type="InterPro" id="IPR012893">
    <property type="entry name" value="HipA-like_C"/>
</dbReference>
<keyword evidence="5" id="KW-1185">Reference proteome</keyword>
<proteinExistence type="predicted"/>
<evidence type="ECO:0000256" key="1">
    <source>
        <dbReference type="ARBA" id="ARBA00022679"/>
    </source>
</evidence>
<keyword evidence="1" id="KW-0808">Transferase</keyword>
<gene>
    <name evidence="4" type="ORF">QE109_08335</name>
</gene>
<feature type="domain" description="HipA-like C-terminal" evidence="3">
    <location>
        <begin position="20"/>
        <end position="191"/>
    </location>
</feature>